<gene>
    <name evidence="1" type="ORF">ACCO45_002472</name>
</gene>
<evidence type="ECO:0000313" key="1">
    <source>
        <dbReference type="EMBL" id="KAL3965468.1"/>
    </source>
</evidence>
<protein>
    <submittedName>
        <fullName evidence="1">Uncharacterized protein</fullName>
    </submittedName>
</protein>
<evidence type="ECO:0000313" key="2">
    <source>
        <dbReference type="Proteomes" id="UP001638806"/>
    </source>
</evidence>
<name>A0ACC4ECA9_PURLI</name>
<dbReference type="EMBL" id="JBGNUJ010000002">
    <property type="protein sequence ID" value="KAL3965468.1"/>
    <property type="molecule type" value="Genomic_DNA"/>
</dbReference>
<comment type="caution">
    <text evidence="1">The sequence shown here is derived from an EMBL/GenBank/DDBJ whole genome shotgun (WGS) entry which is preliminary data.</text>
</comment>
<reference evidence="1" key="1">
    <citation type="submission" date="2024-12" db="EMBL/GenBank/DDBJ databases">
        <title>Comparative genomics and development of molecular markers within Purpureocillium lilacinum and among Purpureocillium species.</title>
        <authorList>
            <person name="Yeh Z.-Y."/>
            <person name="Ni N.-T."/>
            <person name="Lo P.-H."/>
            <person name="Mushyakhwo K."/>
            <person name="Lin C.-F."/>
            <person name="Nai Y.-S."/>
        </authorList>
    </citation>
    <scope>NUCLEOTIDE SEQUENCE</scope>
    <source>
        <strain evidence="1">NCHU-NPUST-175</strain>
    </source>
</reference>
<organism evidence="1 2">
    <name type="scientific">Purpureocillium lilacinum</name>
    <name type="common">Paecilomyces lilacinus</name>
    <dbReference type="NCBI Taxonomy" id="33203"/>
    <lineage>
        <taxon>Eukaryota</taxon>
        <taxon>Fungi</taxon>
        <taxon>Dikarya</taxon>
        <taxon>Ascomycota</taxon>
        <taxon>Pezizomycotina</taxon>
        <taxon>Sordariomycetes</taxon>
        <taxon>Hypocreomycetidae</taxon>
        <taxon>Hypocreales</taxon>
        <taxon>Ophiocordycipitaceae</taxon>
        <taxon>Purpureocillium</taxon>
    </lineage>
</organism>
<dbReference type="Proteomes" id="UP001638806">
    <property type="component" value="Unassembled WGS sequence"/>
</dbReference>
<proteinExistence type="predicted"/>
<sequence length="331" mass="36915">MTTGATLVADEEPIVESGPTVVQVRKGQVKKFNWKKGSKTMAQNVAKGVNRAVVAFQQNDRERMQHGGLAGDNIGLPYNMTVSQVESPAQVGPNSQNRQQLDPSRQGFGFFGKKNAMPKSASASAVAVPAAAEPASTLFGSELGERVEYERRQIPTVVSRCIEEVELRGMDQEGIYRKTGGNSQVNMIKDGFDKNDNFDISDPDLDITAVTSVLKQYFRKLPTPLLTFDVYERILESNAIADETERCDHLRKTFASMPQSHKDCLEFLMFHLSRVAQREPENLMSPKNLAVVFAPTIMRDLSIEREMTDMHAKNIAVQFVIENSHRIFDDS</sequence>
<accession>A0ACC4ECA9</accession>
<keyword evidence="2" id="KW-1185">Reference proteome</keyword>